<sequence>MCTPKAKCSLCPQIQCNHLPQYCVYHAWNHLSCHQCNQPIVEIIHNLIFYFYRKRSTARSEEENSDHVDSIKDAEIEYLNEQSSVYEILSENFMGMENVFSQFPILSRYWMGEELRSALNVLLRYFSDHDEELRALKLAEFKNVTLELLDNFLKENLSDLFLYFAVPDNGNIQCIECVERGQLQVVEELRSKPQEQALAPEDNIQFQWMNDDELGVVFSFLEFPFDFPVISLTCKRLYHFLHYSSNFSWLSNVVFPPRGQLQLCSAGSSFNFEFFIRNMFRTYRGLTNLSSISKIYNFFDSYYFTNGLLINKLFSENLITETCLDTLFIQDYGTSGYLTYYWLRKIRSSRRGPIRRISIFVMSGSKSLFQLMIIYNYLKNNNMDQELLIDLIGPYHISLSLKLSNDDLNIQETGLPIKMANTLLESLPGDSGSILPMVTHLDYFFMKDYSWLEKHQVSNGLVIRQVWVDSYIPNYTQLLRNMKERGIVIHKIILHHDYLHKVTETEQEELLSITSNIEICKLASFLPDPPVDRWPLSSVIQ</sequence>
<dbReference type="GeneID" id="8854458"/>
<protein>
    <submittedName>
        <fullName evidence="1">Predicted protein</fullName>
    </submittedName>
</protein>
<reference evidence="1 2" key="1">
    <citation type="journal article" date="2010" name="Cell">
        <title>The genome of Naegleria gruberi illuminates early eukaryotic versatility.</title>
        <authorList>
            <person name="Fritz-Laylin L.K."/>
            <person name="Prochnik S.E."/>
            <person name="Ginger M.L."/>
            <person name="Dacks J.B."/>
            <person name="Carpenter M.L."/>
            <person name="Field M.C."/>
            <person name="Kuo A."/>
            <person name="Paredez A."/>
            <person name="Chapman J."/>
            <person name="Pham J."/>
            <person name="Shu S."/>
            <person name="Neupane R."/>
            <person name="Cipriano M."/>
            <person name="Mancuso J."/>
            <person name="Tu H."/>
            <person name="Salamov A."/>
            <person name="Lindquist E."/>
            <person name="Shapiro H."/>
            <person name="Lucas S."/>
            <person name="Grigoriev I.V."/>
            <person name="Cande W.Z."/>
            <person name="Fulton C."/>
            <person name="Rokhsar D.S."/>
            <person name="Dawson S.C."/>
        </authorList>
    </citation>
    <scope>NUCLEOTIDE SEQUENCE [LARGE SCALE GENOMIC DNA]</scope>
    <source>
        <strain evidence="1 2">NEG-M</strain>
    </source>
</reference>
<name>D2VTF7_NAEGR</name>
<evidence type="ECO:0000313" key="1">
    <source>
        <dbReference type="EMBL" id="EFC39852.1"/>
    </source>
</evidence>
<dbReference type="VEuPathDB" id="AmoebaDB:NAEGRDRAFT_72283"/>
<proteinExistence type="predicted"/>
<dbReference type="AlphaFoldDB" id="D2VTF7"/>
<dbReference type="EMBL" id="GG738896">
    <property type="protein sequence ID" value="EFC39852.1"/>
    <property type="molecule type" value="Genomic_DNA"/>
</dbReference>
<dbReference type="Proteomes" id="UP000006671">
    <property type="component" value="Unassembled WGS sequence"/>
</dbReference>
<accession>D2VTF7</accession>
<organism evidence="2">
    <name type="scientific">Naegleria gruberi</name>
    <name type="common">Amoeba</name>
    <dbReference type="NCBI Taxonomy" id="5762"/>
    <lineage>
        <taxon>Eukaryota</taxon>
        <taxon>Discoba</taxon>
        <taxon>Heterolobosea</taxon>
        <taxon>Tetramitia</taxon>
        <taxon>Eutetramitia</taxon>
        <taxon>Vahlkampfiidae</taxon>
        <taxon>Naegleria</taxon>
    </lineage>
</organism>
<dbReference type="RefSeq" id="XP_002672596.1">
    <property type="nucleotide sequence ID" value="XM_002672550.1"/>
</dbReference>
<dbReference type="InParanoid" id="D2VTF7"/>
<gene>
    <name evidence="1" type="ORF">NAEGRDRAFT_72283</name>
</gene>
<dbReference type="KEGG" id="ngr:NAEGRDRAFT_72283"/>
<keyword evidence="2" id="KW-1185">Reference proteome</keyword>
<evidence type="ECO:0000313" key="2">
    <source>
        <dbReference type="Proteomes" id="UP000006671"/>
    </source>
</evidence>